<gene>
    <name evidence="1" type="ORF">S01H1_71024</name>
</gene>
<sequence>MRVVSMVSLIGILFFPVLASAQGAPPSHDPRAAF</sequence>
<comment type="caution">
    <text evidence="1">The sequence shown here is derived from an EMBL/GenBank/DDBJ whole genome shotgun (WGS) entry which is preliminary data.</text>
</comment>
<dbReference type="EMBL" id="BARS01047266">
    <property type="protein sequence ID" value="GAG38178.1"/>
    <property type="molecule type" value="Genomic_DNA"/>
</dbReference>
<organism evidence="1">
    <name type="scientific">marine sediment metagenome</name>
    <dbReference type="NCBI Taxonomy" id="412755"/>
    <lineage>
        <taxon>unclassified sequences</taxon>
        <taxon>metagenomes</taxon>
        <taxon>ecological metagenomes</taxon>
    </lineage>
</organism>
<proteinExistence type="predicted"/>
<name>X0XNF0_9ZZZZ</name>
<protein>
    <submittedName>
        <fullName evidence="1">Uncharacterized protein</fullName>
    </submittedName>
</protein>
<dbReference type="AlphaFoldDB" id="X0XNF0"/>
<reference evidence="1" key="1">
    <citation type="journal article" date="2014" name="Front. Microbiol.">
        <title>High frequency of phylogenetically diverse reductive dehalogenase-homologous genes in deep subseafloor sedimentary metagenomes.</title>
        <authorList>
            <person name="Kawai M."/>
            <person name="Futagami T."/>
            <person name="Toyoda A."/>
            <person name="Takaki Y."/>
            <person name="Nishi S."/>
            <person name="Hori S."/>
            <person name="Arai W."/>
            <person name="Tsubouchi T."/>
            <person name="Morono Y."/>
            <person name="Uchiyama I."/>
            <person name="Ito T."/>
            <person name="Fujiyama A."/>
            <person name="Inagaki F."/>
            <person name="Takami H."/>
        </authorList>
    </citation>
    <scope>NUCLEOTIDE SEQUENCE</scope>
    <source>
        <strain evidence="1">Expedition CK06-06</strain>
    </source>
</reference>
<accession>X0XNF0</accession>
<feature type="non-terminal residue" evidence="1">
    <location>
        <position position="34"/>
    </location>
</feature>
<evidence type="ECO:0000313" key="1">
    <source>
        <dbReference type="EMBL" id="GAG38178.1"/>
    </source>
</evidence>